<dbReference type="SUPFAM" id="SSF52540">
    <property type="entry name" value="P-loop containing nucleoside triphosphate hydrolases"/>
    <property type="match status" value="1"/>
</dbReference>
<comment type="caution">
    <text evidence="4">The sequence shown here is derived from an EMBL/GenBank/DDBJ whole genome shotgun (WGS) entry which is preliminary data.</text>
</comment>
<dbReference type="SMART" id="SM00382">
    <property type="entry name" value="AAA"/>
    <property type="match status" value="1"/>
</dbReference>
<dbReference type="InterPro" id="IPR054289">
    <property type="entry name" value="DUF7025"/>
</dbReference>
<dbReference type="CDD" id="cd19481">
    <property type="entry name" value="RecA-like_protease"/>
    <property type="match status" value="1"/>
</dbReference>
<dbReference type="EMBL" id="LATX01002503">
    <property type="protein sequence ID" value="KTB28093.1"/>
    <property type="molecule type" value="Genomic_DNA"/>
</dbReference>
<dbReference type="InterPro" id="IPR027417">
    <property type="entry name" value="P-loop_NTPase"/>
</dbReference>
<feature type="compositionally biased region" description="Basic residues" evidence="1">
    <location>
        <begin position="444"/>
        <end position="453"/>
    </location>
</feature>
<dbReference type="GO" id="GO:0005524">
    <property type="term" value="F:ATP binding"/>
    <property type="evidence" value="ECO:0007669"/>
    <property type="project" value="InterPro"/>
</dbReference>
<organism evidence="4 5">
    <name type="scientific">Moniliophthora roreri</name>
    <name type="common">Frosty pod rot fungus</name>
    <name type="synonym">Monilia roreri</name>
    <dbReference type="NCBI Taxonomy" id="221103"/>
    <lineage>
        <taxon>Eukaryota</taxon>
        <taxon>Fungi</taxon>
        <taxon>Dikarya</taxon>
        <taxon>Basidiomycota</taxon>
        <taxon>Agaricomycotina</taxon>
        <taxon>Agaricomycetes</taxon>
        <taxon>Agaricomycetidae</taxon>
        <taxon>Agaricales</taxon>
        <taxon>Marasmiineae</taxon>
        <taxon>Marasmiaceae</taxon>
        <taxon>Moniliophthora</taxon>
    </lineage>
</organism>
<keyword evidence="4" id="KW-0378">Hydrolase</keyword>
<gene>
    <name evidence="4" type="ORF">WG66_19296</name>
</gene>
<evidence type="ECO:0000313" key="5">
    <source>
        <dbReference type="Proteomes" id="UP000054988"/>
    </source>
</evidence>
<dbReference type="Pfam" id="PF22942">
    <property type="entry name" value="DUF7025"/>
    <property type="match status" value="1"/>
</dbReference>
<feature type="domain" description="AAA+ ATPase" evidence="3">
    <location>
        <begin position="589"/>
        <end position="714"/>
    </location>
</feature>
<dbReference type="Pfam" id="PF00004">
    <property type="entry name" value="AAA"/>
    <property type="match status" value="1"/>
</dbReference>
<sequence length="813" mass="92118">MQRVSIIAIFIFLMSLLVHKLFRRLSRSISSRPPEEEYEYREKDSRPQSPLGNWRPHSRVRHPQNPYTPNYGSWCPPPGAPPPPGASFPGYVPPQAPFHGWGTGPIPTSTHHDHSNHTSSAHYAECAEIWDRFNNKWVICDPNDLPVFDKQRERKDEWNYFCVTKRFSDRLSEPRPVLTHFAEPLQRFVINTCSSFGIWGTANVSVDGTQGHEVEMGQAFRALKKMKERLEEVQRALSPGGTLEMSELVSLARSLGHMQVDKSKNEIDQFLKDLEKQLSVLVGYLDEKFKPTAERLASAIKYGYMEFDLLPYYFEPGQEVSIKRPDGDLAMKVTQVNVNENLLGPADYGEGPYTVTVEGYGYTWEGNCWLTAKLRETCYHFVGTKELSELYVKLLTDEKRKELAARGMLYKNLAGIHYRTCDGDRIVVDRSGYLANQSRSVPKRDKRDKRMNRQRSYDSGEWPDDPYPQPYPGVPPVPLPPASPVPMPMASWDDLSAAVDPTPFDPTFLADDLLCFLPTEVYGYNLAQKRWTHFLLESVRPVEYDRRAWDHLVLDTEVKTLIKGLVEVTTKSVAESGALVNDVIARKGGGLTSVLYGPPGTGKTLTAEAVAELLQRPLLAVGSSDLPREPSEMESKLKHVLGLATSWDAVLLIDEADVFLEQRSLHEIERNALVSAALRVLEYHRGVVFLTTNRIKVFDEAFLSRFSIAVKYPELNKAGRYLIWSRFLALAGYKIVSSPFVTNDDLNEKIIPRKSIEDLAEKNFNGRTIKNLVRTAQALALSSNSPLRMEHIHIVVSAQERFLEDFAAERSKD</sequence>
<evidence type="ECO:0000256" key="1">
    <source>
        <dbReference type="SAM" id="MobiDB-lite"/>
    </source>
</evidence>
<keyword evidence="2" id="KW-0472">Membrane</keyword>
<dbReference type="AlphaFoldDB" id="A0A0W0EVI2"/>
<evidence type="ECO:0000256" key="2">
    <source>
        <dbReference type="SAM" id="Phobius"/>
    </source>
</evidence>
<keyword evidence="2" id="KW-0812">Transmembrane</keyword>
<dbReference type="InterPro" id="IPR003593">
    <property type="entry name" value="AAA+_ATPase"/>
</dbReference>
<dbReference type="PANTHER" id="PTHR46411">
    <property type="entry name" value="FAMILY ATPASE, PUTATIVE-RELATED"/>
    <property type="match status" value="1"/>
</dbReference>
<dbReference type="eggNOG" id="KOG0742">
    <property type="taxonomic scope" value="Eukaryota"/>
</dbReference>
<dbReference type="GO" id="GO:0016887">
    <property type="term" value="F:ATP hydrolysis activity"/>
    <property type="evidence" value="ECO:0007669"/>
    <property type="project" value="InterPro"/>
</dbReference>
<feature type="region of interest" description="Disordered" evidence="1">
    <location>
        <begin position="32"/>
        <end position="62"/>
    </location>
</feature>
<proteinExistence type="predicted"/>
<protein>
    <submittedName>
        <fullName evidence="4">Putative P-loop containing nucleoside triphosphate hydrolase protein</fullName>
    </submittedName>
</protein>
<evidence type="ECO:0000259" key="3">
    <source>
        <dbReference type="SMART" id="SM00382"/>
    </source>
</evidence>
<accession>A0A0W0EVI2</accession>
<dbReference type="Gene3D" id="3.40.50.300">
    <property type="entry name" value="P-loop containing nucleotide triphosphate hydrolases"/>
    <property type="match status" value="1"/>
</dbReference>
<dbReference type="PANTHER" id="PTHR46411:SF3">
    <property type="entry name" value="AAA+ ATPASE DOMAIN-CONTAINING PROTEIN"/>
    <property type="match status" value="1"/>
</dbReference>
<feature type="transmembrane region" description="Helical" evidence="2">
    <location>
        <begin position="6"/>
        <end position="22"/>
    </location>
</feature>
<name>A0A0W0EVI2_MONRR</name>
<reference evidence="4 5" key="1">
    <citation type="submission" date="2015-12" db="EMBL/GenBank/DDBJ databases">
        <title>Draft genome sequence of Moniliophthora roreri, the causal agent of frosty pod rot of cacao.</title>
        <authorList>
            <person name="Aime M.C."/>
            <person name="Diaz-Valderrama J.R."/>
            <person name="Kijpornyongpan T."/>
            <person name="Phillips-Mora W."/>
        </authorList>
    </citation>
    <scope>NUCLEOTIDE SEQUENCE [LARGE SCALE GENOMIC DNA]</scope>
    <source>
        <strain evidence="4 5">MCA 2952</strain>
    </source>
</reference>
<feature type="compositionally biased region" description="Pro residues" evidence="1">
    <location>
        <begin position="465"/>
        <end position="479"/>
    </location>
</feature>
<dbReference type="InterPro" id="IPR003959">
    <property type="entry name" value="ATPase_AAA_core"/>
</dbReference>
<dbReference type="Proteomes" id="UP000054988">
    <property type="component" value="Unassembled WGS sequence"/>
</dbReference>
<evidence type="ECO:0000313" key="4">
    <source>
        <dbReference type="EMBL" id="KTB28093.1"/>
    </source>
</evidence>
<feature type="region of interest" description="Disordered" evidence="1">
    <location>
        <begin position="437"/>
        <end position="479"/>
    </location>
</feature>
<keyword evidence="2" id="KW-1133">Transmembrane helix</keyword>